<dbReference type="EMBL" id="AVFE01000022">
    <property type="protein sequence ID" value="ETD04628.1"/>
    <property type="molecule type" value="Genomic_DNA"/>
</dbReference>
<gene>
    <name evidence="2" type="ORF">N568_0106965</name>
</gene>
<organism evidence="2 3">
    <name type="scientific">Lactococcus garvieae TRF1</name>
    <dbReference type="NCBI Taxonomy" id="1380772"/>
    <lineage>
        <taxon>Bacteria</taxon>
        <taxon>Bacillati</taxon>
        <taxon>Bacillota</taxon>
        <taxon>Bacilli</taxon>
        <taxon>Lactobacillales</taxon>
        <taxon>Streptococcaceae</taxon>
        <taxon>Lactococcus</taxon>
    </lineage>
</organism>
<accession>V8AP72</accession>
<protein>
    <submittedName>
        <fullName evidence="2">Uncharacterized protein</fullName>
    </submittedName>
</protein>
<reference evidence="2 3" key="1">
    <citation type="submission" date="2013-07" db="EMBL/GenBank/DDBJ databases">
        <title>Isolation of Lactococcus garvieae strain TRF1 from the fecal material of a timber rattlesnake.</title>
        <authorList>
            <person name="McLaughlin R.W."/>
            <person name="Cochran P.A."/>
            <person name="Dowd S.E."/>
        </authorList>
    </citation>
    <scope>NUCLEOTIDE SEQUENCE [LARGE SCALE GENOMIC DNA]</scope>
    <source>
        <strain evidence="2 3">TRF1</strain>
    </source>
</reference>
<dbReference type="PATRIC" id="fig|1380772.3.peg.1350"/>
<name>V8AP72_9LACT</name>
<evidence type="ECO:0000313" key="2">
    <source>
        <dbReference type="EMBL" id="ETD04628.1"/>
    </source>
</evidence>
<evidence type="ECO:0000313" key="3">
    <source>
        <dbReference type="Proteomes" id="UP000018692"/>
    </source>
</evidence>
<comment type="caution">
    <text evidence="2">The sequence shown here is derived from an EMBL/GenBank/DDBJ whole genome shotgun (WGS) entry which is preliminary data.</text>
</comment>
<feature type="signal peptide" evidence="1">
    <location>
        <begin position="1"/>
        <end position="29"/>
    </location>
</feature>
<proteinExistence type="predicted"/>
<evidence type="ECO:0000256" key="1">
    <source>
        <dbReference type="SAM" id="SignalP"/>
    </source>
</evidence>
<dbReference type="AlphaFoldDB" id="V8AP72"/>
<dbReference type="Proteomes" id="UP000018692">
    <property type="component" value="Unassembled WGS sequence"/>
</dbReference>
<sequence length="166" mass="18015">MEKKKFKKITIGFVTVATLFTTLAPSATALVSADEVKQEVVMSNSADLPLPTGKEVLLDDVPLSEMIMINGIAYDSKGNIIVEQYGDSLKRGKMSLAIKAIRKAYKKLPLAVRNTIETFTKLEVLLGTLDHWTGAVEDGIFWACKQVGMPDVAARFVAKALTAVAL</sequence>
<feature type="chain" id="PRO_5039551435" evidence="1">
    <location>
        <begin position="30"/>
        <end position="166"/>
    </location>
</feature>
<keyword evidence="1" id="KW-0732">Signal</keyword>